<evidence type="ECO:0000259" key="9">
    <source>
        <dbReference type="PROSITE" id="PS51285"/>
    </source>
</evidence>
<dbReference type="AlphaFoldDB" id="A0AAD5M3K9"/>
<evidence type="ECO:0000256" key="1">
    <source>
        <dbReference type="ARBA" id="ARBA00022527"/>
    </source>
</evidence>
<evidence type="ECO:0000256" key="4">
    <source>
        <dbReference type="ARBA" id="ARBA00022777"/>
    </source>
</evidence>
<name>A0AAD5M3K9_PYTIN</name>
<feature type="compositionally biased region" description="Low complexity" evidence="7">
    <location>
        <begin position="1"/>
        <end position="49"/>
    </location>
</feature>
<dbReference type="InterPro" id="IPR000961">
    <property type="entry name" value="AGC-kinase_C"/>
</dbReference>
<evidence type="ECO:0000313" key="10">
    <source>
        <dbReference type="EMBL" id="KAJ0401701.1"/>
    </source>
</evidence>
<gene>
    <name evidence="10" type="ORF">P43SY_006151</name>
</gene>
<evidence type="ECO:0008006" key="12">
    <source>
        <dbReference type="Google" id="ProtNLM"/>
    </source>
</evidence>
<evidence type="ECO:0000256" key="6">
    <source>
        <dbReference type="PROSITE-ProRule" id="PRU10141"/>
    </source>
</evidence>
<organism evidence="10 11">
    <name type="scientific">Pythium insidiosum</name>
    <name type="common">Pythiosis disease agent</name>
    <dbReference type="NCBI Taxonomy" id="114742"/>
    <lineage>
        <taxon>Eukaryota</taxon>
        <taxon>Sar</taxon>
        <taxon>Stramenopiles</taxon>
        <taxon>Oomycota</taxon>
        <taxon>Peronosporomycetes</taxon>
        <taxon>Pythiales</taxon>
        <taxon>Pythiaceae</taxon>
        <taxon>Pythium</taxon>
    </lineage>
</organism>
<dbReference type="Proteomes" id="UP001209570">
    <property type="component" value="Unassembled WGS sequence"/>
</dbReference>
<keyword evidence="3 6" id="KW-0547">Nucleotide-binding</keyword>
<dbReference type="SUPFAM" id="SSF56112">
    <property type="entry name" value="Protein kinase-like (PK-like)"/>
    <property type="match status" value="1"/>
</dbReference>
<dbReference type="EMBL" id="JAKCXM010000121">
    <property type="protein sequence ID" value="KAJ0401701.1"/>
    <property type="molecule type" value="Genomic_DNA"/>
</dbReference>
<dbReference type="InterPro" id="IPR008271">
    <property type="entry name" value="Ser/Thr_kinase_AS"/>
</dbReference>
<evidence type="ECO:0000256" key="2">
    <source>
        <dbReference type="ARBA" id="ARBA00022679"/>
    </source>
</evidence>
<dbReference type="Pfam" id="PF00069">
    <property type="entry name" value="Pkinase"/>
    <property type="match status" value="2"/>
</dbReference>
<evidence type="ECO:0000256" key="7">
    <source>
        <dbReference type="SAM" id="MobiDB-lite"/>
    </source>
</evidence>
<feature type="domain" description="Protein kinase" evidence="8">
    <location>
        <begin position="151"/>
        <end position="489"/>
    </location>
</feature>
<dbReference type="GO" id="GO:0005952">
    <property type="term" value="C:cAMP-dependent protein kinase complex"/>
    <property type="evidence" value="ECO:0007669"/>
    <property type="project" value="TreeGrafter"/>
</dbReference>
<dbReference type="Gene3D" id="3.30.200.20">
    <property type="entry name" value="Phosphorylase Kinase, domain 1"/>
    <property type="match status" value="1"/>
</dbReference>
<feature type="region of interest" description="Disordered" evidence="7">
    <location>
        <begin position="277"/>
        <end position="314"/>
    </location>
</feature>
<feature type="domain" description="AGC-kinase C-terminal" evidence="9">
    <location>
        <begin position="495"/>
        <end position="538"/>
    </location>
</feature>
<keyword evidence="1" id="KW-0723">Serine/threonine-protein kinase</keyword>
<dbReference type="PANTHER" id="PTHR24353">
    <property type="entry name" value="CYCLIC NUCLEOTIDE-DEPENDENT PROTEIN KINASE"/>
    <property type="match status" value="1"/>
</dbReference>
<dbReference type="PROSITE" id="PS00107">
    <property type="entry name" value="PROTEIN_KINASE_ATP"/>
    <property type="match status" value="1"/>
</dbReference>
<evidence type="ECO:0000259" key="8">
    <source>
        <dbReference type="PROSITE" id="PS50011"/>
    </source>
</evidence>
<comment type="caution">
    <text evidence="10">The sequence shown here is derived from an EMBL/GenBank/DDBJ whole genome shotgun (WGS) entry which is preliminary data.</text>
</comment>
<dbReference type="SMART" id="SM00220">
    <property type="entry name" value="S_TKc"/>
    <property type="match status" value="1"/>
</dbReference>
<dbReference type="PROSITE" id="PS50011">
    <property type="entry name" value="PROTEIN_KINASE_DOM"/>
    <property type="match status" value="1"/>
</dbReference>
<evidence type="ECO:0000256" key="5">
    <source>
        <dbReference type="ARBA" id="ARBA00022840"/>
    </source>
</evidence>
<protein>
    <recommendedName>
        <fullName evidence="12">AGC protein kinase</fullName>
    </recommendedName>
</protein>
<dbReference type="PANTHER" id="PTHR24353:SF37">
    <property type="entry name" value="CAMP-DEPENDENT PROTEIN KINASE CATALYTIC SUBUNIT PRKX"/>
    <property type="match status" value="1"/>
</dbReference>
<dbReference type="InterPro" id="IPR017441">
    <property type="entry name" value="Protein_kinase_ATP_BS"/>
</dbReference>
<feature type="binding site" evidence="6">
    <location>
        <position position="180"/>
    </location>
    <ligand>
        <name>ATP</name>
        <dbReference type="ChEBI" id="CHEBI:30616"/>
    </ligand>
</feature>
<keyword evidence="11" id="KW-1185">Reference proteome</keyword>
<dbReference type="FunFam" id="3.30.200.20:FF:000042">
    <property type="entry name" value="Aurora kinase A"/>
    <property type="match status" value="1"/>
</dbReference>
<dbReference type="PROSITE" id="PS00108">
    <property type="entry name" value="PROTEIN_KINASE_ST"/>
    <property type="match status" value="1"/>
</dbReference>
<evidence type="ECO:0000256" key="3">
    <source>
        <dbReference type="ARBA" id="ARBA00022741"/>
    </source>
</evidence>
<proteinExistence type="predicted"/>
<feature type="compositionally biased region" description="Low complexity" evidence="7">
    <location>
        <begin position="60"/>
        <end position="90"/>
    </location>
</feature>
<keyword evidence="2" id="KW-0808">Transferase</keyword>
<keyword evidence="4" id="KW-0418">Kinase</keyword>
<feature type="region of interest" description="Disordered" evidence="7">
    <location>
        <begin position="1"/>
        <end position="90"/>
    </location>
</feature>
<dbReference type="GO" id="GO:0004691">
    <property type="term" value="F:cAMP-dependent protein kinase activity"/>
    <property type="evidence" value="ECO:0007669"/>
    <property type="project" value="TreeGrafter"/>
</dbReference>
<dbReference type="InterPro" id="IPR000719">
    <property type="entry name" value="Prot_kinase_dom"/>
</dbReference>
<dbReference type="InterPro" id="IPR011009">
    <property type="entry name" value="Kinase-like_dom_sf"/>
</dbReference>
<dbReference type="Gene3D" id="1.10.510.10">
    <property type="entry name" value="Transferase(Phosphotransferase) domain 1"/>
    <property type="match status" value="1"/>
</dbReference>
<dbReference type="PROSITE" id="PS51285">
    <property type="entry name" value="AGC_KINASE_CTER"/>
    <property type="match status" value="1"/>
</dbReference>
<dbReference type="GO" id="GO:0005524">
    <property type="term" value="F:ATP binding"/>
    <property type="evidence" value="ECO:0007669"/>
    <property type="project" value="UniProtKB-UniRule"/>
</dbReference>
<keyword evidence="5 6" id="KW-0067">ATP-binding</keyword>
<reference evidence="10" key="1">
    <citation type="submission" date="2021-12" db="EMBL/GenBank/DDBJ databases">
        <title>Prjna785345.</title>
        <authorList>
            <person name="Rujirawat T."/>
            <person name="Krajaejun T."/>
        </authorList>
    </citation>
    <scope>NUCLEOTIDE SEQUENCE</scope>
    <source>
        <strain evidence="10">Pi057C3</strain>
    </source>
</reference>
<evidence type="ECO:0000313" key="11">
    <source>
        <dbReference type="Proteomes" id="UP001209570"/>
    </source>
</evidence>
<accession>A0AAD5M3K9</accession>
<sequence>MPSLPTVSLPSVRSSSASASSSTPSSSMWLRMRSSMHLSSLRSSVQQRLASKRPRPPPTSRSADFSSSASSLSGSLRSSSASSLGSGSFARGSVSARAADARERFLSSLRSSSRLSFARGGDRDLKATSSAAALSRHDVAALEQSSSLADFELLGVLGRGTFGVVRLARHRATGHAVALKTLDRDQLVAMRQETNILREQSVHLSLRHAFVARLYATFQDQDAVYFVVEYCPGGELYGLVYPDDDDEDCANESALFSGRSLDLQLDAQDAEDDDGLCITESESSDEDDKLSVAVPETTERRSSGTRKRSQSMENRLAKRSLLGGPFGGLRESHAAFYLACLVATLEYLHAQGVMYRDLKLENLVIDADGYPKLIDFGLSKPDAIRKRSSTVCGSMEYMAPELVQRETYDHRADVWSFGIVMYELLCGVTPFCHGNLHEQRRRICEDELVFTNNMEEEHPQACELLRSLLHKDARRRPSSFRAVREHAFFAQFFPTPKSWRRLLARQVQPPFVPQLSGPFDTSLFANAYEDEEEEEEDM</sequence>